<dbReference type="SUPFAM" id="SSF48179">
    <property type="entry name" value="6-phosphogluconate dehydrogenase C-terminal domain-like"/>
    <property type="match status" value="2"/>
</dbReference>
<dbReference type="GO" id="GO:0050661">
    <property type="term" value="F:NADP binding"/>
    <property type="evidence" value="ECO:0007669"/>
    <property type="project" value="InterPro"/>
</dbReference>
<dbReference type="InterPro" id="IPR029154">
    <property type="entry name" value="HIBADH-like_NADP-bd"/>
</dbReference>
<proteinExistence type="predicted"/>
<organism evidence="3 4">
    <name type="scientific">Clonostachys rhizophaga</name>
    <dbReference type="NCBI Taxonomy" id="160324"/>
    <lineage>
        <taxon>Eukaryota</taxon>
        <taxon>Fungi</taxon>
        <taxon>Dikarya</taxon>
        <taxon>Ascomycota</taxon>
        <taxon>Pezizomycotina</taxon>
        <taxon>Sordariomycetes</taxon>
        <taxon>Hypocreomycetidae</taxon>
        <taxon>Hypocreales</taxon>
        <taxon>Bionectriaceae</taxon>
        <taxon>Clonostachys</taxon>
    </lineage>
</organism>
<dbReference type="Proteomes" id="UP000696573">
    <property type="component" value="Unassembled WGS sequence"/>
</dbReference>
<dbReference type="Pfam" id="PF03446">
    <property type="entry name" value="NAD_binding_2"/>
    <property type="match status" value="2"/>
</dbReference>
<feature type="domain" description="3-hydroxyisobutyrate dehydrogenase-like NAD-binding" evidence="2">
    <location>
        <begin position="503"/>
        <end position="622"/>
    </location>
</feature>
<dbReference type="PANTHER" id="PTHR43060:SF17">
    <property type="entry name" value="L-THREONATE DEHYDROGENASE"/>
    <property type="match status" value="1"/>
</dbReference>
<dbReference type="InterPro" id="IPR013328">
    <property type="entry name" value="6PGD_dom2"/>
</dbReference>
<gene>
    <name evidence="3" type="ORF">CRHIZ90672A_00015362</name>
</gene>
<keyword evidence="4" id="KW-1185">Reference proteome</keyword>
<comment type="caution">
    <text evidence="3">The sequence shown here is derived from an EMBL/GenBank/DDBJ whole genome shotgun (WGS) entry which is preliminary data.</text>
</comment>
<protein>
    <recommendedName>
        <fullName evidence="5">3-hydroxyisobutyrate dehydrogenase</fullName>
    </recommendedName>
</protein>
<dbReference type="Gene3D" id="3.40.50.720">
    <property type="entry name" value="NAD(P)-binding Rossmann-like Domain"/>
    <property type="match status" value="2"/>
</dbReference>
<dbReference type="Gene3D" id="1.10.1040.10">
    <property type="entry name" value="N-(1-d-carboxylethyl)-l-norvaline Dehydrogenase, domain 2"/>
    <property type="match status" value="2"/>
</dbReference>
<dbReference type="PANTHER" id="PTHR43060">
    <property type="entry name" value="3-HYDROXYISOBUTYRATE DEHYDROGENASE-LIKE 1, MITOCHONDRIAL-RELATED"/>
    <property type="match status" value="1"/>
</dbReference>
<dbReference type="SUPFAM" id="SSF51735">
    <property type="entry name" value="NAD(P)-binding Rossmann-fold domains"/>
    <property type="match status" value="1"/>
</dbReference>
<feature type="domain" description="3-hydroxyisobutyrate dehydrogenase-like NAD-binding" evidence="2">
    <location>
        <begin position="178"/>
        <end position="290"/>
    </location>
</feature>
<feature type="domain" description="6-phosphogluconate dehydrogenase NADP-binding" evidence="1">
    <location>
        <begin position="333"/>
        <end position="492"/>
    </location>
</feature>
<dbReference type="AlphaFoldDB" id="A0A9N9W3U8"/>
<evidence type="ECO:0000259" key="1">
    <source>
        <dbReference type="Pfam" id="PF03446"/>
    </source>
</evidence>
<dbReference type="GO" id="GO:0051287">
    <property type="term" value="F:NAD binding"/>
    <property type="evidence" value="ECO:0007669"/>
    <property type="project" value="InterPro"/>
</dbReference>
<name>A0A9N9W3U8_9HYPO</name>
<dbReference type="OrthoDB" id="48988at2759"/>
<dbReference type="InterPro" id="IPR036291">
    <property type="entry name" value="NAD(P)-bd_dom_sf"/>
</dbReference>
<evidence type="ECO:0000313" key="4">
    <source>
        <dbReference type="Proteomes" id="UP000696573"/>
    </source>
</evidence>
<evidence type="ECO:0008006" key="5">
    <source>
        <dbReference type="Google" id="ProtNLM"/>
    </source>
</evidence>
<feature type="domain" description="6-phosphogluconate dehydrogenase NADP-binding" evidence="1">
    <location>
        <begin position="28"/>
        <end position="171"/>
    </location>
</feature>
<dbReference type="InterPro" id="IPR008927">
    <property type="entry name" value="6-PGluconate_DH-like_C_sf"/>
</dbReference>
<dbReference type="EMBL" id="CABFNQ020000766">
    <property type="protein sequence ID" value="CAH0042271.1"/>
    <property type="molecule type" value="Genomic_DNA"/>
</dbReference>
<evidence type="ECO:0000259" key="2">
    <source>
        <dbReference type="Pfam" id="PF14833"/>
    </source>
</evidence>
<dbReference type="InterPro" id="IPR006115">
    <property type="entry name" value="6PGDH_NADP-bd"/>
</dbReference>
<accession>A0A9N9W3U8</accession>
<reference evidence="3" key="1">
    <citation type="submission" date="2021-10" db="EMBL/GenBank/DDBJ databases">
        <authorList>
            <person name="Piombo E."/>
        </authorList>
    </citation>
    <scope>NUCLEOTIDE SEQUENCE</scope>
</reference>
<sequence>MAATGSVPTPVGFLGMSGLALRIFYGLLSNPEYIVRIYDNNAPDKARISALGGTFCQHPEDVAANAEHLICLADRPELERLFFGRDSTILEVLPVGCSVLLCSVMDTNFYNALEVHLSRLGRSDILLIDSPICSNPTNDTQGDMAVFAAGRQEALRRNTSLLDEISDKWFVIPGTLGVASKVQLIHQMLVGIHISAATEAISFAIKQGLEPFEISNIVKTTSGSSRVFQACMPESLGNWTADPTLKNLANDLSLITSMARSLQFPLPLSEAAGQLYTRGTRQVTAKEEDTDTNLMRVHSPSFTHNTETRHGSQIFFSQSNRIDLDYYQFPISTISVIGLGATAREVATSLLRAGYVVQGYGVVPNTSERASQIESSFFPAKSFVEAVRGTQVVVISVQSAVQVDDVLFGPEEVVENLSNNAVIIISSSVPPSYMKTLPGRLGRLRSDISILDAPVCEWATDTADGTLNIMISGDDSTIRKVKAPLLAMTKDISNLQQVRGGIGAASSINLINQVLAGIHISAAGEALSFAARLELDPNVVFDVLINTSAWSYMLESRGPQILDADWTPIVPLSTFMKAVAMFTEEARQLKLPSLISSATDIIYNAAAANGWENEGDAGVVRFWELLTTVSVANSVQEAAESCISGAES</sequence>
<dbReference type="Pfam" id="PF14833">
    <property type="entry name" value="NAD_binding_11"/>
    <property type="match status" value="2"/>
</dbReference>
<evidence type="ECO:0000313" key="3">
    <source>
        <dbReference type="EMBL" id="CAH0042271.1"/>
    </source>
</evidence>